<proteinExistence type="predicted"/>
<feature type="domain" description="NADP-dependent oxidoreductase" evidence="1">
    <location>
        <begin position="13"/>
        <end position="199"/>
    </location>
</feature>
<accession>A0A6M3KUX5</accession>
<dbReference type="InterPro" id="IPR053135">
    <property type="entry name" value="AKR2_Oxidoreductase"/>
</dbReference>
<dbReference type="InterPro" id="IPR023210">
    <property type="entry name" value="NADP_OxRdtase_dom"/>
</dbReference>
<dbReference type="Pfam" id="PF00248">
    <property type="entry name" value="Aldo_ket_red"/>
    <property type="match status" value="1"/>
</dbReference>
<dbReference type="EMBL" id="MT142607">
    <property type="protein sequence ID" value="QJA85983.1"/>
    <property type="molecule type" value="Genomic_DNA"/>
</dbReference>
<dbReference type="InterPro" id="IPR036812">
    <property type="entry name" value="NAD(P)_OxRdtase_dom_sf"/>
</dbReference>
<organism evidence="2">
    <name type="scientific">viral metagenome</name>
    <dbReference type="NCBI Taxonomy" id="1070528"/>
    <lineage>
        <taxon>unclassified sequences</taxon>
        <taxon>metagenomes</taxon>
        <taxon>organismal metagenomes</taxon>
    </lineage>
</organism>
<dbReference type="PANTHER" id="PTHR43312">
    <property type="entry name" value="D-THREO-ALDOSE 1-DEHYDROGENASE"/>
    <property type="match status" value="1"/>
</dbReference>
<name>A0A6M3KUX5_9ZZZZ</name>
<dbReference type="AlphaFoldDB" id="A0A6M3KUX5"/>
<evidence type="ECO:0000259" key="1">
    <source>
        <dbReference type="Pfam" id="PF00248"/>
    </source>
</evidence>
<gene>
    <name evidence="2" type="ORF">MM415B02153_0012</name>
</gene>
<dbReference type="SUPFAM" id="SSF51430">
    <property type="entry name" value="NAD(P)-linked oxidoreductase"/>
    <property type="match status" value="1"/>
</dbReference>
<reference evidence="2" key="1">
    <citation type="submission" date="2020-03" db="EMBL/GenBank/DDBJ databases">
        <title>The deep terrestrial virosphere.</title>
        <authorList>
            <person name="Holmfeldt K."/>
            <person name="Nilsson E."/>
            <person name="Simone D."/>
            <person name="Lopez-Fernandez M."/>
            <person name="Wu X."/>
            <person name="de Brujin I."/>
            <person name="Lundin D."/>
            <person name="Andersson A."/>
            <person name="Bertilsson S."/>
            <person name="Dopson M."/>
        </authorList>
    </citation>
    <scope>NUCLEOTIDE SEQUENCE</scope>
    <source>
        <strain evidence="2">MM415B02153</strain>
    </source>
</reference>
<protein>
    <submittedName>
        <fullName evidence="2">Putative aldo-keto reductase family protein</fullName>
    </submittedName>
</protein>
<sequence>MYSSKVKGSFISKIGLGGAMYETEPYERCIEVTHAAVLKYGITLLDGHAEYGQSERHLQILKNLFPFISISTKVRIYRTIEEIYSFYSHSRNLFDPIDFYFISNVDTENDYLKMCKLLPNFLQGKGKVYTFLGMTSHHPQFIEQAIKDNLCFDAFMFPYNIERTDCAQLLPLIKSKNKATFIMKPFGAGEFFIKHTPKEMLDFYKDKWAFIDCLLMGVKSAKELEHNMDVLQDHGLCIVP</sequence>
<dbReference type="Gene3D" id="3.20.20.100">
    <property type="entry name" value="NADP-dependent oxidoreductase domain"/>
    <property type="match status" value="1"/>
</dbReference>
<dbReference type="PANTHER" id="PTHR43312:SF1">
    <property type="entry name" value="NADP-DEPENDENT OXIDOREDUCTASE DOMAIN-CONTAINING PROTEIN"/>
    <property type="match status" value="1"/>
</dbReference>
<evidence type="ECO:0000313" key="2">
    <source>
        <dbReference type="EMBL" id="QJA85983.1"/>
    </source>
</evidence>